<dbReference type="Proteomes" id="UP000005713">
    <property type="component" value="Unassembled WGS sequence"/>
</dbReference>
<evidence type="ECO:0000313" key="2">
    <source>
        <dbReference type="Proteomes" id="UP000005713"/>
    </source>
</evidence>
<dbReference type="SUPFAM" id="SSF53067">
    <property type="entry name" value="Actin-like ATPase domain"/>
    <property type="match status" value="1"/>
</dbReference>
<protein>
    <submittedName>
        <fullName evidence="1">Glycerol kinase protein</fullName>
    </submittedName>
</protein>
<dbReference type="EMBL" id="AAYA01000007">
    <property type="protein sequence ID" value="EBA07876.1"/>
    <property type="molecule type" value="Genomic_DNA"/>
</dbReference>
<organism evidence="1 2">
    <name type="scientific">Sagittula stellata (strain ATCC 700073 / DSM 11524 / E-37)</name>
    <dbReference type="NCBI Taxonomy" id="388399"/>
    <lineage>
        <taxon>Bacteria</taxon>
        <taxon>Pseudomonadati</taxon>
        <taxon>Pseudomonadota</taxon>
        <taxon>Alphaproteobacteria</taxon>
        <taxon>Rhodobacterales</taxon>
        <taxon>Roseobacteraceae</taxon>
        <taxon>Sagittula</taxon>
    </lineage>
</organism>
<evidence type="ECO:0000313" key="1">
    <source>
        <dbReference type="EMBL" id="EBA07876.1"/>
    </source>
</evidence>
<dbReference type="InterPro" id="IPR043129">
    <property type="entry name" value="ATPase_NBD"/>
</dbReference>
<keyword evidence="1" id="KW-0418">Kinase</keyword>
<gene>
    <name evidence="1" type="ORF">SSE37_01445</name>
</gene>
<dbReference type="OrthoDB" id="9805576at2"/>
<dbReference type="AlphaFoldDB" id="A3K4H7"/>
<name>A3K4H7_SAGS3</name>
<dbReference type="eggNOG" id="COG0554">
    <property type="taxonomic scope" value="Bacteria"/>
</dbReference>
<reference evidence="1 2" key="1">
    <citation type="submission" date="2006-06" db="EMBL/GenBank/DDBJ databases">
        <authorList>
            <person name="Moran M.A."/>
            <person name="Ferriera S."/>
            <person name="Johnson J."/>
            <person name="Kravitz S."/>
            <person name="Beeson K."/>
            <person name="Sutton G."/>
            <person name="Rogers Y.-H."/>
            <person name="Friedman R."/>
            <person name="Frazier M."/>
            <person name="Venter J.C."/>
        </authorList>
    </citation>
    <scope>NUCLEOTIDE SEQUENCE [LARGE SCALE GENOMIC DNA]</scope>
    <source>
        <strain evidence="1 2">E-37</strain>
    </source>
</reference>
<dbReference type="RefSeq" id="WP_005859588.1">
    <property type="nucleotide sequence ID" value="NZ_AAYA01000007.1"/>
</dbReference>
<proteinExistence type="predicted"/>
<dbReference type="GO" id="GO:0016301">
    <property type="term" value="F:kinase activity"/>
    <property type="evidence" value="ECO:0007669"/>
    <property type="project" value="UniProtKB-KW"/>
</dbReference>
<dbReference type="Gene3D" id="3.30.420.40">
    <property type="match status" value="1"/>
</dbReference>
<keyword evidence="2" id="KW-1185">Reference proteome</keyword>
<accession>A3K4H7</accession>
<sequence>MQFLDDMLDCPIDRPRITETTAFGVAWLAGYTSGLWPGIEGFSNAWQRDRRFVPAMDPETRSACYAAWQASVAATIAQSRPASAAM</sequence>
<comment type="caution">
    <text evidence="1">The sequence shown here is derived from an EMBL/GenBank/DDBJ whole genome shotgun (WGS) entry which is preliminary data.</text>
</comment>
<keyword evidence="1" id="KW-0808">Transferase</keyword>